<keyword evidence="1" id="KW-1133">Transmembrane helix</keyword>
<dbReference type="RefSeq" id="WP_084051942.1">
    <property type="nucleotide sequence ID" value="NZ_FWWT01000005.1"/>
</dbReference>
<sequence length="366" mass="42128">MFSKVFYPYIITSMISGLLTLLGSVGIFISIILQRKVERLQAILEEFIDLSNNNNMNLSGKMYNLIQKYQMHYILPQNPRRIILIYLNATLGLALTLWTLLYFLIYEGPFIWITVFYLLPLVGIILIMGWFRRLLYYLISIDSTPLLSSIIPPPKKLHSVSYLSSYINLSVKSVLRQARLSLLIKQENTTGTKNPWVVTLKEELSFDDFHYFLVISDKDCPLFISFGEILFDFPIDSITGKPCPIKKNINVPIGNFIVDNLSDDLNACLLIFTRGERNPLKYDLDLKFSNNYYTPASDLDISIEHQITYSIENNQINILENESSLPFIKELSSMFILNNKINYLPINNNNLNKGMLISGDPEVYVD</sequence>
<protein>
    <submittedName>
        <fullName evidence="2">Uncharacterized protein</fullName>
    </submittedName>
</protein>
<name>A0A1W1UGC1_DESTI</name>
<feature type="transmembrane region" description="Helical" evidence="1">
    <location>
        <begin position="83"/>
        <end position="105"/>
    </location>
</feature>
<keyword evidence="3" id="KW-1185">Reference proteome</keyword>
<feature type="transmembrane region" description="Helical" evidence="1">
    <location>
        <begin position="111"/>
        <end position="131"/>
    </location>
</feature>
<reference evidence="2 3" key="1">
    <citation type="submission" date="2017-04" db="EMBL/GenBank/DDBJ databases">
        <authorList>
            <person name="Afonso C.L."/>
            <person name="Miller P.J."/>
            <person name="Scott M.A."/>
            <person name="Spackman E."/>
            <person name="Goraichik I."/>
            <person name="Dimitrov K.M."/>
            <person name="Suarez D.L."/>
            <person name="Swayne D.E."/>
        </authorList>
    </citation>
    <scope>NUCLEOTIDE SEQUENCE [LARGE SCALE GENOMIC DNA]</scope>
    <source>
        <strain evidence="2 3">DSM 11270</strain>
    </source>
</reference>
<dbReference type="EMBL" id="FWWT01000005">
    <property type="protein sequence ID" value="SMB80110.1"/>
    <property type="molecule type" value="Genomic_DNA"/>
</dbReference>
<keyword evidence="1" id="KW-0812">Transmembrane</keyword>
<dbReference type="OrthoDB" id="2079278at2"/>
<proteinExistence type="predicted"/>
<accession>A0A1W1UGC1</accession>
<organism evidence="2 3">
    <name type="scientific">Desulfonispora thiosulfatigenes DSM 11270</name>
    <dbReference type="NCBI Taxonomy" id="656914"/>
    <lineage>
        <taxon>Bacteria</taxon>
        <taxon>Bacillati</taxon>
        <taxon>Bacillota</taxon>
        <taxon>Clostridia</taxon>
        <taxon>Eubacteriales</taxon>
        <taxon>Peptococcaceae</taxon>
        <taxon>Desulfonispora</taxon>
    </lineage>
</organism>
<evidence type="ECO:0000313" key="3">
    <source>
        <dbReference type="Proteomes" id="UP000192731"/>
    </source>
</evidence>
<evidence type="ECO:0000256" key="1">
    <source>
        <dbReference type="SAM" id="Phobius"/>
    </source>
</evidence>
<keyword evidence="1" id="KW-0472">Membrane</keyword>
<dbReference type="Proteomes" id="UP000192731">
    <property type="component" value="Unassembled WGS sequence"/>
</dbReference>
<gene>
    <name evidence="2" type="ORF">SAMN00017405_0837</name>
</gene>
<feature type="transmembrane region" description="Helical" evidence="1">
    <location>
        <begin position="6"/>
        <end position="33"/>
    </location>
</feature>
<evidence type="ECO:0000313" key="2">
    <source>
        <dbReference type="EMBL" id="SMB80110.1"/>
    </source>
</evidence>
<dbReference type="STRING" id="656914.SAMN00017405_0837"/>
<dbReference type="AlphaFoldDB" id="A0A1W1UGC1"/>